<dbReference type="InterPro" id="IPR051943">
    <property type="entry name" value="TRAFAC_Dynamin-like_GTPase"/>
</dbReference>
<dbReference type="EMBL" id="JAZGQK010000001">
    <property type="protein sequence ID" value="MEE6257248.1"/>
    <property type="molecule type" value="Genomic_DNA"/>
</dbReference>
<dbReference type="PANTHER" id="PTHR43681:SF1">
    <property type="entry name" value="SARCALUMENIN"/>
    <property type="match status" value="1"/>
</dbReference>
<proteinExistence type="predicted"/>
<comment type="caution">
    <text evidence="2">The sequence shown here is derived from an EMBL/GenBank/DDBJ whole genome shotgun (WGS) entry which is preliminary data.</text>
</comment>
<dbReference type="Proteomes" id="UP001332243">
    <property type="component" value="Unassembled WGS sequence"/>
</dbReference>
<name>A0ABU7RL96_9ACTN</name>
<dbReference type="PANTHER" id="PTHR43681">
    <property type="entry name" value="TRANSMEMBRANE GTPASE FZO"/>
    <property type="match status" value="1"/>
</dbReference>
<gene>
    <name evidence="2" type="ORF">V1633_01935</name>
</gene>
<feature type="compositionally biased region" description="Low complexity" evidence="1">
    <location>
        <begin position="126"/>
        <end position="137"/>
    </location>
</feature>
<feature type="region of interest" description="Disordered" evidence="1">
    <location>
        <begin position="223"/>
        <end position="256"/>
    </location>
</feature>
<evidence type="ECO:0008006" key="4">
    <source>
        <dbReference type="Google" id="ProtNLM"/>
    </source>
</evidence>
<protein>
    <recommendedName>
        <fullName evidence="4">GTP-binding protein</fullName>
    </recommendedName>
</protein>
<evidence type="ECO:0000313" key="3">
    <source>
        <dbReference type="Proteomes" id="UP001332243"/>
    </source>
</evidence>
<evidence type="ECO:0000256" key="1">
    <source>
        <dbReference type="SAM" id="MobiDB-lite"/>
    </source>
</evidence>
<dbReference type="RefSeq" id="WP_331212420.1">
    <property type="nucleotide sequence ID" value="NZ_JAZGQK010000001.1"/>
</dbReference>
<feature type="region of interest" description="Disordered" evidence="1">
    <location>
        <begin position="89"/>
        <end position="195"/>
    </location>
</feature>
<dbReference type="SUPFAM" id="SSF52540">
    <property type="entry name" value="P-loop containing nucleoside triphosphate hydrolases"/>
    <property type="match status" value="1"/>
</dbReference>
<feature type="compositionally biased region" description="Low complexity" evidence="1">
    <location>
        <begin position="223"/>
        <end position="248"/>
    </location>
</feature>
<reference evidence="2 3" key="1">
    <citation type="submission" date="2024-01" db="EMBL/GenBank/DDBJ databases">
        <title>Genome insights into Plantactinospora sonchi sp. nov.</title>
        <authorList>
            <person name="Wang L."/>
        </authorList>
    </citation>
    <scope>NUCLEOTIDE SEQUENCE [LARGE SCALE GENOMIC DNA]</scope>
    <source>
        <strain evidence="2 3">NEAU-QY2</strain>
    </source>
</reference>
<dbReference type="Gene3D" id="3.40.50.300">
    <property type="entry name" value="P-loop containing nucleotide triphosphate hydrolases"/>
    <property type="match status" value="2"/>
</dbReference>
<keyword evidence="3" id="KW-1185">Reference proteome</keyword>
<sequence length="741" mass="79449">MAPNWLDVLDEIVRVSGRHGRDDLIQWLRRRRAQLLDPRLRVLVVGEPKQGKSLLINALLNATVCPVGEGVSTTIPTVVGHAETPGAALVWSPLPGGGRPADPAPAHRPGPERSGPVRSDPPRRPPAGSGARWPAAGDGAEPRRSAPGPGVEPRSPAPPWPEAGPGQTMAGQPGTPVRRPSPATGPLGTEVVGPARRIAVPMERIAARISGRTAGIGDVAAAPEAAPTPAGSTSVSAGQAGDADGSAGPRPGSGVEHAEIGIPRALLASGLVLIDTPGMDVTDPRRPISPAAAPGQADLVLLVSDVTRELSVTELNLLLQIAQSHANVAVVQSKIDMVPHWRAVVERNRQHLADAGVAAALIPVSATLRLQAARTNDKQLNAESHFPELINRLKRDQAGKADTLGRKAVALSSRTVIEQLAAPLRAELAVTTAAGKSGPISKLHAAQREVDELRRCSQRWQNTLNDEMADLISDVEYDLRDRTRQILRKVDEAFDTADPLTGWETFQDWLTENLTDAAEANYAWLAERCGWIAQRVAGSFERYGFDALPSWSVRVPENLADRIQVMEQPTVERFTRTQKLVTGLRGSYGGVLMFGLATTLAGMPLINPISLGAGALFGGKSVRDEGKSLLKRRQAAVKTATQRHVDDFFLRLSKDTKDTARQVQRMLRDHFSGLTEELQEGIVRSFRSAKQAAEVDAAQRDQRQRRIAEEMKRLADLYERAQALAGIAVVATDRSGLEPGP</sequence>
<dbReference type="InterPro" id="IPR027417">
    <property type="entry name" value="P-loop_NTPase"/>
</dbReference>
<organism evidence="2 3">
    <name type="scientific">Plantactinospora sonchi</name>
    <dbReference type="NCBI Taxonomy" id="1544735"/>
    <lineage>
        <taxon>Bacteria</taxon>
        <taxon>Bacillati</taxon>
        <taxon>Actinomycetota</taxon>
        <taxon>Actinomycetes</taxon>
        <taxon>Micromonosporales</taxon>
        <taxon>Micromonosporaceae</taxon>
        <taxon>Plantactinospora</taxon>
    </lineage>
</organism>
<evidence type="ECO:0000313" key="2">
    <source>
        <dbReference type="EMBL" id="MEE6257248.1"/>
    </source>
</evidence>
<accession>A0ABU7RL96</accession>